<gene>
    <name evidence="2" type="ORF">ED312_04070</name>
</gene>
<name>A0A3N0EUZ9_SINP1</name>
<organism evidence="2 3">
    <name type="scientific">Sinomicrobium pectinilyticum</name>
    <dbReference type="NCBI Taxonomy" id="1084421"/>
    <lineage>
        <taxon>Bacteria</taxon>
        <taxon>Pseudomonadati</taxon>
        <taxon>Bacteroidota</taxon>
        <taxon>Flavobacteriia</taxon>
        <taxon>Flavobacteriales</taxon>
        <taxon>Flavobacteriaceae</taxon>
        <taxon>Sinomicrobium</taxon>
    </lineage>
</organism>
<reference evidence="2 3" key="1">
    <citation type="submission" date="2018-10" db="EMBL/GenBank/DDBJ databases">
        <title>Sinomicrobium pectinilyticum sp. nov., a pectinase-producing bacterium isolated from alkaline and saline soil, and emended description of the genus Sinomicrobium.</title>
        <authorList>
            <person name="Cheng B."/>
            <person name="Li C."/>
            <person name="Lai Q."/>
            <person name="Du M."/>
            <person name="Shao Z."/>
            <person name="Xu P."/>
            <person name="Yang C."/>
        </authorList>
    </citation>
    <scope>NUCLEOTIDE SEQUENCE [LARGE SCALE GENOMIC DNA]</scope>
    <source>
        <strain evidence="2 3">5DNS001</strain>
    </source>
</reference>
<dbReference type="RefSeq" id="WP_123214733.1">
    <property type="nucleotide sequence ID" value="NZ_RJTM01000025.1"/>
</dbReference>
<comment type="caution">
    <text evidence="2">The sequence shown here is derived from an EMBL/GenBank/DDBJ whole genome shotgun (WGS) entry which is preliminary data.</text>
</comment>
<dbReference type="Pfam" id="PF21781">
    <property type="entry name" value="DUF6876"/>
    <property type="match status" value="1"/>
</dbReference>
<dbReference type="OrthoDB" id="1441652at2"/>
<dbReference type="Proteomes" id="UP000267469">
    <property type="component" value="Unassembled WGS sequence"/>
</dbReference>
<evidence type="ECO:0000313" key="2">
    <source>
        <dbReference type="EMBL" id="RNL91703.1"/>
    </source>
</evidence>
<dbReference type="AlphaFoldDB" id="A0A3N0EUZ9"/>
<dbReference type="InterPro" id="IPR049241">
    <property type="entry name" value="DUF6876"/>
</dbReference>
<feature type="domain" description="DUF6876" evidence="1">
    <location>
        <begin position="13"/>
        <end position="126"/>
    </location>
</feature>
<keyword evidence="3" id="KW-1185">Reference proteome</keyword>
<proteinExistence type="predicted"/>
<evidence type="ECO:0000313" key="3">
    <source>
        <dbReference type="Proteomes" id="UP000267469"/>
    </source>
</evidence>
<evidence type="ECO:0000259" key="1">
    <source>
        <dbReference type="Pfam" id="PF21781"/>
    </source>
</evidence>
<sequence>MNTLIRRNINKVIRKKIENFSSSGKLHYHPEHLFYYTDGVKAVMSLFREDHLFCDIAAQARELSGNYGFILIRLYLTESDKYWIEYNTKSGETLEITRIYATLPMDKGISLCLYFIGRTLLLPTEY</sequence>
<protein>
    <recommendedName>
        <fullName evidence="1">DUF6876 domain-containing protein</fullName>
    </recommendedName>
</protein>
<accession>A0A3N0EUZ9</accession>
<dbReference type="EMBL" id="RJTM01000025">
    <property type="protein sequence ID" value="RNL91703.1"/>
    <property type="molecule type" value="Genomic_DNA"/>
</dbReference>